<feature type="signal peptide" evidence="1">
    <location>
        <begin position="1"/>
        <end position="29"/>
    </location>
</feature>
<protein>
    <submittedName>
        <fullName evidence="2">Uncharacterized protein</fullName>
    </submittedName>
</protein>
<sequence>MPTTKSSIAHRITALTALLLVGVTATAVAAGPASASSSRPSNHRAYRISVVQTGGIAGVNETYSVDRSTPNSAPILARASSPEYLALNASYAPANPCCDRFTYQVTVNYTGNPSKTVTMTEGSNCPDIMYEIIEGVEYLNG</sequence>
<keyword evidence="1" id="KW-0732">Signal</keyword>
<feature type="chain" id="PRO_5035296568" evidence="1">
    <location>
        <begin position="30"/>
        <end position="141"/>
    </location>
</feature>
<dbReference type="RefSeq" id="WP_197001537.1">
    <property type="nucleotide sequence ID" value="NZ_BONS01000033.1"/>
</dbReference>
<dbReference type="Proteomes" id="UP000622552">
    <property type="component" value="Unassembled WGS sequence"/>
</dbReference>
<reference evidence="2" key="1">
    <citation type="submission" date="2020-11" db="EMBL/GenBank/DDBJ databases">
        <title>Sequencing the genomes of 1000 actinobacteria strains.</title>
        <authorList>
            <person name="Klenk H.-P."/>
        </authorList>
    </citation>
    <scope>NUCLEOTIDE SEQUENCE</scope>
    <source>
        <strain evidence="2">DSM 45356</strain>
    </source>
</reference>
<name>A0A8J7GI70_9ACTN</name>
<gene>
    <name evidence="2" type="ORF">IW245_000473</name>
</gene>
<proteinExistence type="predicted"/>
<evidence type="ECO:0000313" key="3">
    <source>
        <dbReference type="Proteomes" id="UP000622552"/>
    </source>
</evidence>
<comment type="caution">
    <text evidence="2">The sequence shown here is derived from an EMBL/GenBank/DDBJ whole genome shotgun (WGS) entry which is preliminary data.</text>
</comment>
<evidence type="ECO:0000256" key="1">
    <source>
        <dbReference type="SAM" id="SignalP"/>
    </source>
</evidence>
<dbReference type="EMBL" id="JADOUF010000001">
    <property type="protein sequence ID" value="MBG6134279.1"/>
    <property type="molecule type" value="Genomic_DNA"/>
</dbReference>
<accession>A0A8J7GI70</accession>
<dbReference type="AlphaFoldDB" id="A0A8J7GI70"/>
<keyword evidence="3" id="KW-1185">Reference proteome</keyword>
<evidence type="ECO:0000313" key="2">
    <source>
        <dbReference type="EMBL" id="MBG6134279.1"/>
    </source>
</evidence>
<organism evidence="2 3">
    <name type="scientific">Longispora fulva</name>
    <dbReference type="NCBI Taxonomy" id="619741"/>
    <lineage>
        <taxon>Bacteria</taxon>
        <taxon>Bacillati</taxon>
        <taxon>Actinomycetota</taxon>
        <taxon>Actinomycetes</taxon>
        <taxon>Micromonosporales</taxon>
        <taxon>Micromonosporaceae</taxon>
        <taxon>Longispora</taxon>
    </lineage>
</organism>